<proteinExistence type="predicted"/>
<organism evidence="1 2">
    <name type="scientific">Populus alba</name>
    <name type="common">White poplar</name>
    <dbReference type="NCBI Taxonomy" id="43335"/>
    <lineage>
        <taxon>Eukaryota</taxon>
        <taxon>Viridiplantae</taxon>
        <taxon>Streptophyta</taxon>
        <taxon>Embryophyta</taxon>
        <taxon>Tracheophyta</taxon>
        <taxon>Spermatophyta</taxon>
        <taxon>Magnoliopsida</taxon>
        <taxon>eudicotyledons</taxon>
        <taxon>Gunneridae</taxon>
        <taxon>Pentapetalae</taxon>
        <taxon>rosids</taxon>
        <taxon>fabids</taxon>
        <taxon>Malpighiales</taxon>
        <taxon>Salicaceae</taxon>
        <taxon>Saliceae</taxon>
        <taxon>Populus</taxon>
    </lineage>
</organism>
<evidence type="ECO:0000313" key="2">
    <source>
        <dbReference type="Proteomes" id="UP000309997"/>
    </source>
</evidence>
<dbReference type="EMBL" id="RCHU02000005">
    <property type="protein sequence ID" value="KAL3592379.1"/>
    <property type="molecule type" value="Genomic_DNA"/>
</dbReference>
<gene>
    <name evidence="1" type="ORF">D5086_011019</name>
</gene>
<dbReference type="Proteomes" id="UP000309997">
    <property type="component" value="Unassembled WGS sequence"/>
</dbReference>
<sequence>MGSIDTPKNPENGSTTPPPTTDASATYDGDQKPTNGMPPRVTEMTLPVESEVVKKRKTINRRLDEWVKLEQLDLDSVEAVVDEKVEDKVTSLKMTRHQKRKIDETHVEGHEELDAASLREHEEFTKVKNIATIELGRYEIETWYFSPFPPEYNDCLQLYFCEFCLNFMKRKEQLQRHMKKCDLKHPPGDEIYRSGTLSMFEIDGKKNKVYGQNLCYLAKLFLDHKTLYYDVDLFLFYVLCECDDRGCHMVGYFSKEKHSEESYNLACILTLPPYQRKGYGKFLIAFSYELSKKEGKVGTPERPLSDLGLLSYRGYWTRVLLDILKRHKGNISIKVSIFLRDQDSFLSAVLPMPSSTYLSCVEKFMAVTVHSVFPSIVGMFLPFLMDFDIQQLYYKLGLSYQAGAMVFPINLDQVAGAMLILYWVTSILSQELSDMTAIKAEDILTTLQSLELIQYRKGQHVICADPKVLDRHLKAAGRGGLEVDVSKLIWTPYKEQG</sequence>
<evidence type="ECO:0000313" key="1">
    <source>
        <dbReference type="EMBL" id="KAL3592379.1"/>
    </source>
</evidence>
<accession>A0ACC4CB87</accession>
<keyword evidence="2" id="KW-1185">Reference proteome</keyword>
<comment type="caution">
    <text evidence="1">The sequence shown here is derived from an EMBL/GenBank/DDBJ whole genome shotgun (WGS) entry which is preliminary data.</text>
</comment>
<reference evidence="1 2" key="1">
    <citation type="journal article" date="2024" name="Plant Biotechnol. J.">
        <title>Genome and CRISPR/Cas9 system of a widespread forest tree (Populus alba) in the world.</title>
        <authorList>
            <person name="Liu Y.J."/>
            <person name="Jiang P.F."/>
            <person name="Han X.M."/>
            <person name="Li X.Y."/>
            <person name="Wang H.M."/>
            <person name="Wang Y.J."/>
            <person name="Wang X.X."/>
            <person name="Zeng Q.Y."/>
        </authorList>
    </citation>
    <scope>NUCLEOTIDE SEQUENCE [LARGE SCALE GENOMIC DNA]</scope>
    <source>
        <strain evidence="2">cv. PAL-ZL1</strain>
    </source>
</reference>
<protein>
    <submittedName>
        <fullName evidence="1">Uncharacterized protein</fullName>
    </submittedName>
</protein>
<name>A0ACC4CB87_POPAL</name>